<comment type="pathway">
    <text evidence="5">Cell wall biogenesis; peptidoglycan biosynthesis.</text>
</comment>
<dbReference type="Gene3D" id="3.30.465.10">
    <property type="match status" value="1"/>
</dbReference>
<dbReference type="PANTHER" id="PTHR21071">
    <property type="entry name" value="UDP-N-ACETYLENOLPYRUVOYLGLUCOSAMINE REDUCTASE"/>
    <property type="match status" value="1"/>
</dbReference>
<evidence type="ECO:0000256" key="20">
    <source>
        <dbReference type="ARBA" id="ARBA00023316"/>
    </source>
</evidence>
<evidence type="ECO:0000256" key="3">
    <source>
        <dbReference type="ARBA" id="ARBA00004370"/>
    </source>
</evidence>
<dbReference type="PROSITE" id="PS51387">
    <property type="entry name" value="FAD_PCMH"/>
    <property type="match status" value="1"/>
</dbReference>
<dbReference type="InterPro" id="IPR034746">
    <property type="entry name" value="POTRA"/>
</dbReference>
<evidence type="ECO:0000256" key="19">
    <source>
        <dbReference type="ARBA" id="ARBA00023306"/>
    </source>
</evidence>
<evidence type="ECO:0000259" key="23">
    <source>
        <dbReference type="PROSITE" id="PS51387"/>
    </source>
</evidence>
<comment type="cofactor">
    <cofactor evidence="1">
        <name>FAD</name>
        <dbReference type="ChEBI" id="CHEBI:57692"/>
    </cofactor>
</comment>
<evidence type="ECO:0000256" key="10">
    <source>
        <dbReference type="ARBA" id="ARBA00022630"/>
    </source>
</evidence>
<evidence type="ECO:0000256" key="17">
    <source>
        <dbReference type="ARBA" id="ARBA00023002"/>
    </source>
</evidence>
<dbReference type="GO" id="GO:0009252">
    <property type="term" value="P:peptidoglycan biosynthetic process"/>
    <property type="evidence" value="ECO:0007669"/>
    <property type="project" value="UniProtKB-UniPathway"/>
</dbReference>
<evidence type="ECO:0000256" key="7">
    <source>
        <dbReference type="ARBA" id="ARBA00022475"/>
    </source>
</evidence>
<keyword evidence="19" id="KW-0131">Cell cycle</keyword>
<evidence type="ECO:0000256" key="2">
    <source>
        <dbReference type="ARBA" id="ARBA00003921"/>
    </source>
</evidence>
<evidence type="ECO:0000256" key="6">
    <source>
        <dbReference type="ARBA" id="ARBA00012518"/>
    </source>
</evidence>
<name>A0A6J7FQE8_9ZZZZ</name>
<keyword evidence="9" id="KW-0132">Cell division</keyword>
<dbReference type="EMBL" id="CAFBNR010000027">
    <property type="protein sequence ID" value="CAB4962564.1"/>
    <property type="molecule type" value="Genomic_DNA"/>
</dbReference>
<keyword evidence="18 22" id="KW-0472">Membrane</keyword>
<keyword evidence="7" id="KW-1003">Cell membrane</keyword>
<dbReference type="InterPro" id="IPR036318">
    <property type="entry name" value="FAD-bd_PCMH-like_sf"/>
</dbReference>
<dbReference type="UniPathway" id="UPA00219"/>
<keyword evidence="14" id="KW-0133">Cell shape</keyword>
<dbReference type="InterPro" id="IPR016166">
    <property type="entry name" value="FAD-bd_PCMH"/>
</dbReference>
<evidence type="ECO:0000256" key="18">
    <source>
        <dbReference type="ARBA" id="ARBA00023136"/>
    </source>
</evidence>
<dbReference type="SUPFAM" id="SSF56176">
    <property type="entry name" value="FAD-binding/transporter-associated domain-like"/>
    <property type="match status" value="1"/>
</dbReference>
<keyword evidence="15" id="KW-0573">Peptidoglycan synthesis</keyword>
<evidence type="ECO:0000256" key="14">
    <source>
        <dbReference type="ARBA" id="ARBA00022960"/>
    </source>
</evidence>
<feature type="domain" description="POTRA" evidence="24">
    <location>
        <begin position="541"/>
        <end position="609"/>
    </location>
</feature>
<dbReference type="SUPFAM" id="SSF56194">
    <property type="entry name" value="Uridine diphospho-N-Acetylenolpyruvylglucosamine reductase, MurB, C-terminal domain"/>
    <property type="match status" value="1"/>
</dbReference>
<keyword evidence="11 22" id="KW-0812">Transmembrane</keyword>
<dbReference type="AlphaFoldDB" id="A0A6J7FQE8"/>
<dbReference type="GO" id="GO:0005829">
    <property type="term" value="C:cytosol"/>
    <property type="evidence" value="ECO:0007669"/>
    <property type="project" value="TreeGrafter"/>
</dbReference>
<keyword evidence="8" id="KW-0963">Cytoplasm</keyword>
<dbReference type="InterPro" id="IPR036635">
    <property type="entry name" value="MurB_C_sf"/>
</dbReference>
<comment type="function">
    <text evidence="2">Cell wall formation.</text>
</comment>
<dbReference type="GO" id="GO:0071949">
    <property type="term" value="F:FAD binding"/>
    <property type="evidence" value="ECO:0007669"/>
    <property type="project" value="InterPro"/>
</dbReference>
<protein>
    <recommendedName>
        <fullName evidence="6">UDP-N-acetylmuramate dehydrogenase</fullName>
        <ecNumber evidence="6">1.3.1.98</ecNumber>
    </recommendedName>
</protein>
<sequence>MNTPRSFKRPATGAELQLATELFGKRAHSDVSLSQFTTYRVGGNAALHVHVESIEDLEAISSVLAQVVLPLLVIGRGSNMLIADTGFQGLAITFGSFLEYIDLPDRSDGTDGGLDVEPIALFGGSVLLPVAARQSVHRGLTGFEWGVGVPGTIGGAVRMNAGGHGSDMASSLVSARIFHLLRGVEAHVDAVDLGLRFRGSAIADHHVVLSATLNLGWATDIQAAETQLSDIVKWRRENQPGGQNAGSVFVNPVPGEVSAGALIDQIGMRGFRIGTAHVSEKHANFIQAEEGGLASDVVQVMAEIRRRVKESTGYDLRSEIRLAGFDATTDPSLVDVLTSESDTSVATVRLEHIFDRNANASVSTDTSIPIAVLTSTTFQDPLDVPTEVLDELRAVFGDDTSTTQEQPVIASVTDIKTREVTLPVEAPVTESVTAPSRVVIVDEDFRQPSESDFPSDTASQSVHQAPTSVRVLITDDDVAQDLDAEIIVGTQWSDKPRSRQLLGTLTSTIAGGNKRKRLVMTGLGVVLVIGIALIVLASPIVAVRTVQVEGAKYADAALVRSVSESLKGKSVLTVDTKTASERLESDPWIKSARITTSLPSRVLIQINERVPVAWFLGVDNRARVIDEDGLVLSVVEGRPTEYLWIEGTGPNLTAGANSAAAYRAAGQLAMSLPSELAPMVKHLGVAGTEEITMTLKTGTVINFGAPVDMRNKLVNVVVLLRRQDVNSIVSIDVSTGTPVVQS</sequence>
<dbReference type="Pfam" id="PF01565">
    <property type="entry name" value="FAD_binding_4"/>
    <property type="match status" value="1"/>
</dbReference>
<accession>A0A6J7FQE8</accession>
<dbReference type="PROSITE" id="PS51779">
    <property type="entry name" value="POTRA"/>
    <property type="match status" value="1"/>
</dbReference>
<evidence type="ECO:0000256" key="8">
    <source>
        <dbReference type="ARBA" id="ARBA00022490"/>
    </source>
</evidence>
<keyword evidence="16 22" id="KW-1133">Transmembrane helix</keyword>
<dbReference type="NCBIfam" id="TIGR00179">
    <property type="entry name" value="murB"/>
    <property type="match status" value="1"/>
</dbReference>
<comment type="subcellular location">
    <subcellularLocation>
        <location evidence="4">Cytoplasm</location>
    </subcellularLocation>
    <subcellularLocation>
        <location evidence="3">Membrane</location>
    </subcellularLocation>
</comment>
<evidence type="ECO:0000256" key="5">
    <source>
        <dbReference type="ARBA" id="ARBA00004752"/>
    </source>
</evidence>
<evidence type="ECO:0000313" key="25">
    <source>
        <dbReference type="EMBL" id="CAB4895984.1"/>
    </source>
</evidence>
<dbReference type="GO" id="GO:0051301">
    <property type="term" value="P:cell division"/>
    <property type="evidence" value="ECO:0007669"/>
    <property type="project" value="UniProtKB-KW"/>
</dbReference>
<dbReference type="InterPro" id="IPR013685">
    <property type="entry name" value="POTRA_FtsQ_type"/>
</dbReference>
<evidence type="ECO:0000256" key="21">
    <source>
        <dbReference type="ARBA" id="ARBA00048914"/>
    </source>
</evidence>
<dbReference type="HAMAP" id="MF_00037">
    <property type="entry name" value="MurB"/>
    <property type="match status" value="1"/>
</dbReference>
<dbReference type="EMBL" id="CAFBMJ010000018">
    <property type="protein sequence ID" value="CAB4895984.1"/>
    <property type="molecule type" value="Genomic_DNA"/>
</dbReference>
<evidence type="ECO:0000256" key="16">
    <source>
        <dbReference type="ARBA" id="ARBA00022989"/>
    </source>
</evidence>
<dbReference type="GO" id="GO:0008360">
    <property type="term" value="P:regulation of cell shape"/>
    <property type="evidence" value="ECO:0007669"/>
    <property type="project" value="UniProtKB-KW"/>
</dbReference>
<evidence type="ECO:0000259" key="24">
    <source>
        <dbReference type="PROSITE" id="PS51779"/>
    </source>
</evidence>
<evidence type="ECO:0000256" key="13">
    <source>
        <dbReference type="ARBA" id="ARBA00022857"/>
    </source>
</evidence>
<dbReference type="Gene3D" id="3.90.78.10">
    <property type="entry name" value="UDP-N-acetylenolpyruvoylglucosamine reductase, C-terminal domain"/>
    <property type="match status" value="1"/>
</dbReference>
<dbReference type="Gene3D" id="3.10.20.310">
    <property type="entry name" value="membrane protein fhac"/>
    <property type="match status" value="1"/>
</dbReference>
<dbReference type="InterPro" id="IPR016169">
    <property type="entry name" value="FAD-bd_PCMH_sub2"/>
</dbReference>
<dbReference type="GO" id="GO:0016020">
    <property type="term" value="C:membrane"/>
    <property type="evidence" value="ECO:0007669"/>
    <property type="project" value="UniProtKB-SubCell"/>
</dbReference>
<evidence type="ECO:0000256" key="11">
    <source>
        <dbReference type="ARBA" id="ARBA00022692"/>
    </source>
</evidence>
<keyword evidence="17" id="KW-0560">Oxidoreductase</keyword>
<feature type="transmembrane region" description="Helical" evidence="22">
    <location>
        <begin position="518"/>
        <end position="542"/>
    </location>
</feature>
<gene>
    <name evidence="25" type="ORF">UFOPK3573_00390</name>
    <name evidence="26" type="ORF">UFOPK3879_00719</name>
</gene>
<keyword evidence="10" id="KW-0285">Flavoprotein</keyword>
<dbReference type="Gene3D" id="3.30.43.10">
    <property type="entry name" value="Uridine Diphospho-n-acetylenolpyruvylglucosamine Reductase, domain 2"/>
    <property type="match status" value="1"/>
</dbReference>
<proteinExistence type="inferred from homology"/>
<organism evidence="25">
    <name type="scientific">freshwater metagenome</name>
    <dbReference type="NCBI Taxonomy" id="449393"/>
    <lineage>
        <taxon>unclassified sequences</taxon>
        <taxon>metagenomes</taxon>
        <taxon>ecological metagenomes</taxon>
    </lineage>
</organism>
<evidence type="ECO:0000256" key="22">
    <source>
        <dbReference type="SAM" id="Phobius"/>
    </source>
</evidence>
<keyword evidence="12" id="KW-0274">FAD</keyword>
<keyword evidence="20" id="KW-0961">Cell wall biogenesis/degradation</keyword>
<feature type="domain" description="FAD-binding PCMH-type" evidence="23">
    <location>
        <begin position="41"/>
        <end position="218"/>
    </location>
</feature>
<dbReference type="PANTHER" id="PTHR21071:SF4">
    <property type="entry name" value="UDP-N-ACETYLENOLPYRUVOYLGLUCOSAMINE REDUCTASE"/>
    <property type="match status" value="1"/>
</dbReference>
<dbReference type="InterPro" id="IPR016167">
    <property type="entry name" value="FAD-bd_PCMH_sub1"/>
</dbReference>
<reference evidence="25" key="1">
    <citation type="submission" date="2020-05" db="EMBL/GenBank/DDBJ databases">
        <authorList>
            <person name="Chiriac C."/>
            <person name="Salcher M."/>
            <person name="Ghai R."/>
            <person name="Kavagutti S V."/>
        </authorList>
    </citation>
    <scope>NUCLEOTIDE SEQUENCE</scope>
</reference>
<evidence type="ECO:0000256" key="12">
    <source>
        <dbReference type="ARBA" id="ARBA00022827"/>
    </source>
</evidence>
<dbReference type="Pfam" id="PF08478">
    <property type="entry name" value="POTRA_1"/>
    <property type="match status" value="1"/>
</dbReference>
<evidence type="ECO:0000313" key="26">
    <source>
        <dbReference type="EMBL" id="CAB4962564.1"/>
    </source>
</evidence>
<evidence type="ECO:0000256" key="4">
    <source>
        <dbReference type="ARBA" id="ARBA00004496"/>
    </source>
</evidence>
<dbReference type="InterPro" id="IPR003170">
    <property type="entry name" value="MurB"/>
</dbReference>
<evidence type="ECO:0000256" key="15">
    <source>
        <dbReference type="ARBA" id="ARBA00022984"/>
    </source>
</evidence>
<evidence type="ECO:0000256" key="1">
    <source>
        <dbReference type="ARBA" id="ARBA00001974"/>
    </source>
</evidence>
<keyword evidence="13" id="KW-0521">NADP</keyword>
<dbReference type="InterPro" id="IPR011601">
    <property type="entry name" value="MurB_C"/>
</dbReference>
<dbReference type="Pfam" id="PF02873">
    <property type="entry name" value="MurB_C"/>
    <property type="match status" value="1"/>
</dbReference>
<evidence type="ECO:0000256" key="9">
    <source>
        <dbReference type="ARBA" id="ARBA00022618"/>
    </source>
</evidence>
<dbReference type="GO" id="GO:0071555">
    <property type="term" value="P:cell wall organization"/>
    <property type="evidence" value="ECO:0007669"/>
    <property type="project" value="UniProtKB-KW"/>
</dbReference>
<dbReference type="GO" id="GO:0008762">
    <property type="term" value="F:UDP-N-acetylmuramate dehydrogenase activity"/>
    <property type="evidence" value="ECO:0007669"/>
    <property type="project" value="UniProtKB-EC"/>
</dbReference>
<dbReference type="EC" id="1.3.1.98" evidence="6"/>
<comment type="catalytic activity">
    <reaction evidence="21">
        <text>UDP-N-acetyl-alpha-D-muramate + NADP(+) = UDP-N-acetyl-3-O-(1-carboxyvinyl)-alpha-D-glucosamine + NADPH + H(+)</text>
        <dbReference type="Rhea" id="RHEA:12248"/>
        <dbReference type="ChEBI" id="CHEBI:15378"/>
        <dbReference type="ChEBI" id="CHEBI:57783"/>
        <dbReference type="ChEBI" id="CHEBI:58349"/>
        <dbReference type="ChEBI" id="CHEBI:68483"/>
        <dbReference type="ChEBI" id="CHEBI:70757"/>
        <dbReference type="EC" id="1.3.1.98"/>
    </reaction>
</comment>
<dbReference type="InterPro" id="IPR006094">
    <property type="entry name" value="Oxid_FAD_bind_N"/>
</dbReference>